<organism evidence="2 3">
    <name type="scientific">Arabidopsis thaliana</name>
    <name type="common">Mouse-ear cress</name>
    <dbReference type="NCBI Taxonomy" id="3702"/>
    <lineage>
        <taxon>Eukaryota</taxon>
        <taxon>Viridiplantae</taxon>
        <taxon>Streptophyta</taxon>
        <taxon>Embryophyta</taxon>
        <taxon>Tracheophyta</taxon>
        <taxon>Spermatophyta</taxon>
        <taxon>Magnoliopsida</taxon>
        <taxon>eudicotyledons</taxon>
        <taxon>Gunneridae</taxon>
        <taxon>Pentapetalae</taxon>
        <taxon>rosids</taxon>
        <taxon>malvids</taxon>
        <taxon>Brassicales</taxon>
        <taxon>Brassicaceae</taxon>
        <taxon>Camelineae</taxon>
        <taxon>Arabidopsis</taxon>
    </lineage>
</organism>
<feature type="domain" description="F-box" evidence="1">
    <location>
        <begin position="360"/>
        <end position="400"/>
    </location>
</feature>
<dbReference type="InterPro" id="IPR015915">
    <property type="entry name" value="Kelch-typ_b-propeller"/>
</dbReference>
<dbReference type="AlphaFoldDB" id="A0A178ULJ8"/>
<name>A0A178ULJ8_ARATH</name>
<dbReference type="SMART" id="SM00256">
    <property type="entry name" value="FBOX"/>
    <property type="match status" value="2"/>
</dbReference>
<dbReference type="InterPro" id="IPR001810">
    <property type="entry name" value="F-box_dom"/>
</dbReference>
<dbReference type="Gene3D" id="2.120.10.80">
    <property type="entry name" value="Kelch-type beta propeller"/>
    <property type="match status" value="2"/>
</dbReference>
<dbReference type="ExpressionAtlas" id="A0A178ULJ8">
    <property type="expression patterns" value="baseline and differential"/>
</dbReference>
<dbReference type="SUPFAM" id="SSF117281">
    <property type="entry name" value="Kelch motif"/>
    <property type="match status" value="2"/>
</dbReference>
<proteinExistence type="predicted"/>
<feature type="domain" description="F-box" evidence="1">
    <location>
        <begin position="1"/>
        <end position="39"/>
    </location>
</feature>
<dbReference type="Pfam" id="PF00646">
    <property type="entry name" value="F-box"/>
    <property type="match status" value="2"/>
</dbReference>
<evidence type="ECO:0000313" key="3">
    <source>
        <dbReference type="Proteomes" id="UP000078284"/>
    </source>
</evidence>
<dbReference type="InterPro" id="IPR057499">
    <property type="entry name" value="Kelch_FKB95"/>
</dbReference>
<evidence type="ECO:0000313" key="2">
    <source>
        <dbReference type="EMBL" id="OAO94525.1"/>
    </source>
</evidence>
<reference evidence="3" key="1">
    <citation type="journal article" date="2016" name="Proc. Natl. Acad. Sci. U.S.A.">
        <title>Chromosome-level assembly of Arabidopsis thaliana Ler reveals the extent of translocation and inversion polymorphisms.</title>
        <authorList>
            <person name="Zapata L."/>
            <person name="Ding J."/>
            <person name="Willing E.M."/>
            <person name="Hartwig B."/>
            <person name="Bezdan D."/>
            <person name="Jiao W.B."/>
            <person name="Patel V."/>
            <person name="Velikkakam James G."/>
            <person name="Koornneef M."/>
            <person name="Ossowski S."/>
            <person name="Schneeberger K."/>
        </authorList>
    </citation>
    <scope>NUCLEOTIDE SEQUENCE [LARGE SCALE GENOMIC DNA]</scope>
    <source>
        <strain evidence="3">cv. Landsberg erecta</strain>
    </source>
</reference>
<dbReference type="SUPFAM" id="SSF81383">
    <property type="entry name" value="F-box domain"/>
    <property type="match status" value="1"/>
</dbReference>
<dbReference type="SMART" id="SM00612">
    <property type="entry name" value="Kelch"/>
    <property type="match status" value="4"/>
</dbReference>
<evidence type="ECO:0000259" key="1">
    <source>
        <dbReference type="SMART" id="SM00256"/>
    </source>
</evidence>
<dbReference type="Proteomes" id="UP000078284">
    <property type="component" value="Chromosome 5"/>
</dbReference>
<dbReference type="InterPro" id="IPR006652">
    <property type="entry name" value="Kelch_1"/>
</dbReference>
<dbReference type="InterPro" id="IPR036047">
    <property type="entry name" value="F-box-like_dom_sf"/>
</dbReference>
<sequence>MYIAFNCLARISRFHYPTLSLVSKGFRSLIASPELEATRSFIGETENHLCVCLNLNKNNNYNPRWFTLSPIAKQKLKSIPWHRHQYPKSSTVVANGSDIYIVGGFVCGTSSKRVFVFDSRSHQWRRLHDMRLPRVSAVVNIVDKKIYVIGGYKPRNIKKDCGEVYDPNTQTWEPLLPTTVNLTIQNCVVSGGLVMGGKRYTTNGTKMNTCFVELENLLLGLSETYRDLVWRELKEDVWRVVRGLEQLSHNQNFTYVGNSGGGRRVAIWWKSMVVFRPRGRSHSTKKCKTEIWCAEISVERRGLGELWGLVEWQKQNTMFCSCLEIVFFLAGRHHSQFPSLPDENETNKSSDSPPTVFSSLPDDIILNCLARVSRFYRPSLSLVNKEFQSLIASPDLEATRSRIGVTENHLYVCLESNKNNPNPRWFTLAPIPKEQKVKPIIPSFPYQHPTSSTFVSIGSEIYIIGGFVKRKRSRRVLVLDCRSHQCRRLPNMALPRVSAAADVIDGKIYVVGGSKSKNIDNWGEVFDPETQTWEPIFPTTVDLTTQKSVFPGKLVMGGKVYDMDGLKVNLNLNSCVVEIDNMMCQISVCKGILVWYDSEEDLVWNKSMVFDRLGLDWTKEGKTEIWCAEISLERRGFGELWGFVEWSKKVFTYDGCDSPSDFFLHSAIVTY</sequence>
<dbReference type="PANTHER" id="PTHR24414">
    <property type="entry name" value="F-BOX/KELCH-REPEAT PROTEIN SKIP4"/>
    <property type="match status" value="1"/>
</dbReference>
<comment type="caution">
    <text evidence="2">The sequence shown here is derived from an EMBL/GenBank/DDBJ whole genome shotgun (WGS) entry which is preliminary data.</text>
</comment>
<gene>
    <name evidence="2" type="ordered locus">AXX17_At5g02160</name>
</gene>
<dbReference type="EMBL" id="LUHQ01000005">
    <property type="protein sequence ID" value="OAO94525.1"/>
    <property type="molecule type" value="Genomic_DNA"/>
</dbReference>
<dbReference type="CDD" id="cd22152">
    <property type="entry name" value="F-box_AtAFR-like"/>
    <property type="match status" value="2"/>
</dbReference>
<accession>A0A178ULJ8</accession>
<dbReference type="InterPro" id="IPR050354">
    <property type="entry name" value="F-box/kelch-repeat_ARATH"/>
</dbReference>
<dbReference type="PANTHER" id="PTHR24414:SF127">
    <property type="entry name" value="F-BOX ASSOCIATED DOMAIN-CONTAINING PROTEIN"/>
    <property type="match status" value="1"/>
</dbReference>
<protein>
    <recommendedName>
        <fullName evidence="1">F-box domain-containing protein</fullName>
    </recommendedName>
</protein>
<dbReference type="Pfam" id="PF25210">
    <property type="entry name" value="Kelch_FKB95"/>
    <property type="match status" value="2"/>
</dbReference>